<keyword evidence="4" id="KW-1185">Reference proteome</keyword>
<dbReference type="OrthoDB" id="5962698at2759"/>
<organism evidence="3 4">
    <name type="scientific">Stylophora pistillata</name>
    <name type="common">Smooth cauliflower coral</name>
    <dbReference type="NCBI Taxonomy" id="50429"/>
    <lineage>
        <taxon>Eukaryota</taxon>
        <taxon>Metazoa</taxon>
        <taxon>Cnidaria</taxon>
        <taxon>Anthozoa</taxon>
        <taxon>Hexacorallia</taxon>
        <taxon>Scleractinia</taxon>
        <taxon>Astrocoeniina</taxon>
        <taxon>Pocilloporidae</taxon>
        <taxon>Stylophora</taxon>
    </lineage>
</organism>
<dbReference type="InterPro" id="IPR002557">
    <property type="entry name" value="Chitin-bd_dom"/>
</dbReference>
<reference evidence="4" key="1">
    <citation type="journal article" date="2017" name="bioRxiv">
        <title>Comparative analysis of the genomes of Stylophora pistillata and Acropora digitifera provides evidence for extensive differences between species of corals.</title>
        <authorList>
            <person name="Voolstra C.R."/>
            <person name="Li Y."/>
            <person name="Liew Y.J."/>
            <person name="Baumgarten S."/>
            <person name="Zoccola D."/>
            <person name="Flot J.-F."/>
            <person name="Tambutte S."/>
            <person name="Allemand D."/>
            <person name="Aranda M."/>
        </authorList>
    </citation>
    <scope>NUCLEOTIDE SEQUENCE [LARGE SCALE GENOMIC DNA]</scope>
</reference>
<dbReference type="Gene3D" id="2.170.140.10">
    <property type="entry name" value="Chitin binding domain"/>
    <property type="match status" value="1"/>
</dbReference>
<dbReference type="GO" id="GO:0005576">
    <property type="term" value="C:extracellular region"/>
    <property type="evidence" value="ECO:0007669"/>
    <property type="project" value="InterPro"/>
</dbReference>
<name>A0A2B4SIJ7_STYPI</name>
<accession>A0A2B4SIJ7</accession>
<proteinExistence type="predicted"/>
<dbReference type="Proteomes" id="UP000225706">
    <property type="component" value="Unassembled WGS sequence"/>
</dbReference>
<feature type="signal peptide" evidence="1">
    <location>
        <begin position="1"/>
        <end position="21"/>
    </location>
</feature>
<dbReference type="EMBL" id="LSMT01000086">
    <property type="protein sequence ID" value="PFX28275.1"/>
    <property type="molecule type" value="Genomic_DNA"/>
</dbReference>
<gene>
    <name evidence="3" type="ORF">AWC38_SpisGene6996</name>
</gene>
<comment type="caution">
    <text evidence="3">The sequence shown here is derived from an EMBL/GenBank/DDBJ whole genome shotgun (WGS) entry which is preliminary data.</text>
</comment>
<dbReference type="AlphaFoldDB" id="A0A2B4SIJ7"/>
<feature type="domain" description="Chitin-binding type-2" evidence="2">
    <location>
        <begin position="30"/>
        <end position="77"/>
    </location>
</feature>
<dbReference type="GO" id="GO:0008061">
    <property type="term" value="F:chitin binding"/>
    <property type="evidence" value="ECO:0007669"/>
    <property type="project" value="InterPro"/>
</dbReference>
<evidence type="ECO:0000313" key="3">
    <source>
        <dbReference type="EMBL" id="PFX28275.1"/>
    </source>
</evidence>
<evidence type="ECO:0000259" key="2">
    <source>
        <dbReference type="Pfam" id="PF01607"/>
    </source>
</evidence>
<sequence length="95" mass="10665">MSKLSCTVLFLIEVCIFYGNGKNTVDGLICSTTGSFPDPNDCAKFYHCYSTGIKANLEICPSDRPIYNPVNSFCMNITNRGRHFVHPLIVLYYSN</sequence>
<dbReference type="Pfam" id="PF01607">
    <property type="entry name" value="CBM_14"/>
    <property type="match status" value="1"/>
</dbReference>
<feature type="chain" id="PRO_5012428287" description="Chitin-binding type-2 domain-containing protein" evidence="1">
    <location>
        <begin position="22"/>
        <end position="95"/>
    </location>
</feature>
<evidence type="ECO:0000313" key="4">
    <source>
        <dbReference type="Proteomes" id="UP000225706"/>
    </source>
</evidence>
<evidence type="ECO:0000256" key="1">
    <source>
        <dbReference type="SAM" id="SignalP"/>
    </source>
</evidence>
<keyword evidence="1" id="KW-0732">Signal</keyword>
<dbReference type="InterPro" id="IPR036508">
    <property type="entry name" value="Chitin-bd_dom_sf"/>
</dbReference>
<dbReference type="SUPFAM" id="SSF57625">
    <property type="entry name" value="Invertebrate chitin-binding proteins"/>
    <property type="match status" value="1"/>
</dbReference>
<protein>
    <recommendedName>
        <fullName evidence="2">Chitin-binding type-2 domain-containing protein</fullName>
    </recommendedName>
</protein>